<dbReference type="OrthoDB" id="270157at2759"/>
<accession>A0A7G2C8I6</accession>
<keyword evidence="2" id="KW-1185">Reference proteome</keyword>
<sequence>MIRRCFSLLASATGSDADRTLRSISGRLSPKGASPSLLQALVEDEFPLFHPSQVGASTMKEVVQQHPELFRVKPLADGGWAVFSALETSPPVAEDRTPQLQRDYQKVLKYCEEAAEVKKGVFIPLESILYQCGIENKEIADYLMETEREGLEVKLSLNVKSRRHLRAAILLVDGDDLPINAVTGMMNQLNINAATSDLYIFRQSYSNPLTRQDVVAPANVPTAYLIEKKARELRLTTPDLLKDVVYLCSSRKLRTYSERVGPQNVFPDADVYVCSPSQIRVIHEKKLVPI</sequence>
<protein>
    <submittedName>
        <fullName evidence="1">Uncharacterized protein</fullName>
    </submittedName>
</protein>
<dbReference type="EMBL" id="LR877148">
    <property type="protein sequence ID" value="CAD2215127.1"/>
    <property type="molecule type" value="Genomic_DNA"/>
</dbReference>
<evidence type="ECO:0000313" key="2">
    <source>
        <dbReference type="Proteomes" id="UP000515908"/>
    </source>
</evidence>
<evidence type="ECO:0000313" key="1">
    <source>
        <dbReference type="EMBL" id="CAD2215127.1"/>
    </source>
</evidence>
<dbReference type="AlphaFoldDB" id="A0A7G2C8I6"/>
<proteinExistence type="predicted"/>
<reference evidence="1 2" key="1">
    <citation type="submission" date="2020-08" db="EMBL/GenBank/DDBJ databases">
        <authorList>
            <person name="Newling K."/>
            <person name="Davey J."/>
            <person name="Forrester S."/>
        </authorList>
    </citation>
    <scope>NUCLEOTIDE SEQUENCE [LARGE SCALE GENOMIC DNA]</scope>
    <source>
        <strain evidence="2">Crithidia deanei Carvalho (ATCC PRA-265)</strain>
    </source>
</reference>
<organism evidence="1 2">
    <name type="scientific">Angomonas deanei</name>
    <dbReference type="NCBI Taxonomy" id="59799"/>
    <lineage>
        <taxon>Eukaryota</taxon>
        <taxon>Discoba</taxon>
        <taxon>Euglenozoa</taxon>
        <taxon>Kinetoplastea</taxon>
        <taxon>Metakinetoplastina</taxon>
        <taxon>Trypanosomatida</taxon>
        <taxon>Trypanosomatidae</taxon>
        <taxon>Strigomonadinae</taxon>
        <taxon>Angomonas</taxon>
    </lineage>
</organism>
<dbReference type="Proteomes" id="UP000515908">
    <property type="component" value="Chromosome 04"/>
</dbReference>
<gene>
    <name evidence="1" type="ORF">ADEAN_000258000</name>
</gene>
<dbReference type="CDD" id="cd23743">
    <property type="entry name" value="RESC18"/>
    <property type="match status" value="1"/>
</dbReference>
<dbReference type="VEuPathDB" id="TriTrypDB:ADEAN_000258000"/>
<name>A0A7G2C8I6_9TRYP</name>